<proteinExistence type="predicted"/>
<feature type="domain" description="Restriction endonuclease type IV Mrr" evidence="2">
    <location>
        <begin position="67"/>
        <end position="175"/>
    </location>
</feature>
<dbReference type="HOGENOM" id="CLU_1250085_0_0_9"/>
<dbReference type="KEGG" id="sap:Sulac_2162"/>
<keyword evidence="1" id="KW-0472">Membrane</keyword>
<keyword evidence="3" id="KW-0378">Hydrolase</keyword>
<evidence type="ECO:0000256" key="1">
    <source>
        <dbReference type="SAM" id="Phobius"/>
    </source>
</evidence>
<dbReference type="InterPro" id="IPR007560">
    <property type="entry name" value="Restrct_endonuc_IV_Mrr"/>
</dbReference>
<dbReference type="InterPro" id="IPR052906">
    <property type="entry name" value="Type_IV_Methyl-Rstrct_Enzyme"/>
</dbReference>
<evidence type="ECO:0000313" key="4">
    <source>
        <dbReference type="Proteomes" id="UP000005439"/>
    </source>
</evidence>
<dbReference type="SUPFAM" id="SSF52980">
    <property type="entry name" value="Restriction endonuclease-like"/>
    <property type="match status" value="1"/>
</dbReference>
<sequence>MAYRKRPFNRVLNLIRLGGAFVSGIIILKWFGVGPLLLIGGMFWIIRRWYRGRRRRSILRQSRIIDIDRMSGRRFEECLLQLFRSRGWHVHLTPASGDYGADLVGTDENGQVVVIQAKRYQRPVGVRALQEVLGGKIHYRASRALVITNNEFTPNARTLARQANVELWDRIRLVEELGRNTELGPSKGLDFW</sequence>
<dbReference type="GO" id="GO:0003677">
    <property type="term" value="F:DNA binding"/>
    <property type="evidence" value="ECO:0007669"/>
    <property type="project" value="InterPro"/>
</dbReference>
<dbReference type="Gene3D" id="3.40.1350.10">
    <property type="match status" value="1"/>
</dbReference>
<dbReference type="InterPro" id="IPR011856">
    <property type="entry name" value="tRNA_endonuc-like_dom_sf"/>
</dbReference>
<dbReference type="GO" id="GO:0015666">
    <property type="term" value="F:restriction endodeoxyribonuclease activity"/>
    <property type="evidence" value="ECO:0007669"/>
    <property type="project" value="TreeGrafter"/>
</dbReference>
<evidence type="ECO:0000259" key="2">
    <source>
        <dbReference type="Pfam" id="PF04471"/>
    </source>
</evidence>
<dbReference type="GO" id="GO:0009307">
    <property type="term" value="P:DNA restriction-modification system"/>
    <property type="evidence" value="ECO:0007669"/>
    <property type="project" value="InterPro"/>
</dbReference>
<protein>
    <submittedName>
        <fullName evidence="3">Restriction endonuclease</fullName>
    </submittedName>
</protein>
<keyword evidence="1" id="KW-1133">Transmembrane helix</keyword>
<feature type="transmembrane region" description="Helical" evidence="1">
    <location>
        <begin position="20"/>
        <end position="46"/>
    </location>
</feature>
<reference evidence="3 4" key="2">
    <citation type="journal article" date="2012" name="Stand. Genomic Sci.">
        <title>Complete genome sequence of the moderately thermophilic mineral-sulfide-oxidizing firmicute Sulfobacillus acidophilus type strain (NAL(T)).</title>
        <authorList>
            <person name="Anderson I."/>
            <person name="Chertkov O."/>
            <person name="Chen A."/>
            <person name="Saunders E."/>
            <person name="Lapidus A."/>
            <person name="Nolan M."/>
            <person name="Lucas S."/>
            <person name="Hammon N."/>
            <person name="Deshpande S."/>
            <person name="Cheng J.F."/>
            <person name="Han C."/>
            <person name="Tapia R."/>
            <person name="Goodwin L.A."/>
            <person name="Pitluck S."/>
            <person name="Liolios K."/>
            <person name="Pagani I."/>
            <person name="Ivanova N."/>
            <person name="Mikhailova N."/>
            <person name="Pati A."/>
            <person name="Palaniappan K."/>
            <person name="Land M."/>
            <person name="Pan C."/>
            <person name="Rohde M."/>
            <person name="Pukall R."/>
            <person name="Goker M."/>
            <person name="Detter J.C."/>
            <person name="Woyke T."/>
            <person name="Bristow J."/>
            <person name="Eisen J.A."/>
            <person name="Markowitz V."/>
            <person name="Hugenholtz P."/>
            <person name="Kyrpides N.C."/>
            <person name="Klenk H.P."/>
            <person name="Mavromatis K."/>
        </authorList>
    </citation>
    <scope>NUCLEOTIDE SEQUENCE [LARGE SCALE GENOMIC DNA]</scope>
    <source>
        <strain evidence="4">ATCC 700253 / DSM 10332 / NAL</strain>
    </source>
</reference>
<dbReference type="STRING" id="679936.Sulac_2162"/>
<dbReference type="AlphaFoldDB" id="G8TTH6"/>
<dbReference type="InterPro" id="IPR011335">
    <property type="entry name" value="Restrct_endonuc-II-like"/>
</dbReference>
<dbReference type="PANTHER" id="PTHR30015:SF6">
    <property type="entry name" value="SLL1429 PROTEIN"/>
    <property type="match status" value="1"/>
</dbReference>
<dbReference type="PATRIC" id="fig|679936.5.peg.2231"/>
<keyword evidence="4" id="KW-1185">Reference proteome</keyword>
<keyword evidence="3" id="KW-0255">Endonuclease</keyword>
<reference evidence="4" key="1">
    <citation type="submission" date="2011-12" db="EMBL/GenBank/DDBJ databases">
        <title>The complete genome of chromosome of Sulfobacillus acidophilus DSM 10332.</title>
        <authorList>
            <person name="Lucas S."/>
            <person name="Han J."/>
            <person name="Lapidus A."/>
            <person name="Bruce D."/>
            <person name="Goodwin L."/>
            <person name="Pitluck S."/>
            <person name="Peters L."/>
            <person name="Kyrpides N."/>
            <person name="Mavromatis K."/>
            <person name="Ivanova N."/>
            <person name="Mikhailova N."/>
            <person name="Chertkov O."/>
            <person name="Saunders E."/>
            <person name="Detter J.C."/>
            <person name="Tapia R."/>
            <person name="Han C."/>
            <person name="Land M."/>
            <person name="Hauser L."/>
            <person name="Markowitz V."/>
            <person name="Cheng J.-F."/>
            <person name="Hugenholtz P."/>
            <person name="Woyke T."/>
            <person name="Wu D."/>
            <person name="Pukall R."/>
            <person name="Gehrich-Schroeter G."/>
            <person name="Schneider S."/>
            <person name="Klenk H.-P."/>
            <person name="Eisen J.A."/>
        </authorList>
    </citation>
    <scope>NUCLEOTIDE SEQUENCE [LARGE SCALE GENOMIC DNA]</scope>
    <source>
        <strain evidence="4">ATCC 700253 / DSM 10332 / NAL</strain>
    </source>
</reference>
<organism evidence="3 4">
    <name type="scientific">Sulfobacillus acidophilus (strain ATCC 700253 / DSM 10332 / NAL)</name>
    <dbReference type="NCBI Taxonomy" id="679936"/>
    <lineage>
        <taxon>Bacteria</taxon>
        <taxon>Bacillati</taxon>
        <taxon>Bacillota</taxon>
        <taxon>Clostridia</taxon>
        <taxon>Eubacteriales</taxon>
        <taxon>Clostridiales Family XVII. Incertae Sedis</taxon>
        <taxon>Sulfobacillus</taxon>
    </lineage>
</organism>
<dbReference type="PANTHER" id="PTHR30015">
    <property type="entry name" value="MRR RESTRICTION SYSTEM PROTEIN"/>
    <property type="match status" value="1"/>
</dbReference>
<dbReference type="Pfam" id="PF04471">
    <property type="entry name" value="Mrr_cat"/>
    <property type="match status" value="1"/>
</dbReference>
<accession>G8TTH6</accession>
<name>G8TTH6_SULAD</name>
<keyword evidence="1" id="KW-0812">Transmembrane</keyword>
<gene>
    <name evidence="3" type="ordered locus">Sulac_2162</name>
</gene>
<evidence type="ECO:0000313" key="3">
    <source>
        <dbReference type="EMBL" id="AEW05642.1"/>
    </source>
</evidence>
<keyword evidence="3" id="KW-0540">Nuclease</keyword>
<dbReference type="REBASE" id="45589">
    <property type="entry name" value="Sac10332MrrP"/>
</dbReference>
<dbReference type="Proteomes" id="UP000005439">
    <property type="component" value="Chromosome"/>
</dbReference>
<dbReference type="EMBL" id="CP003179">
    <property type="protein sequence ID" value="AEW05642.1"/>
    <property type="molecule type" value="Genomic_DNA"/>
</dbReference>